<protein>
    <submittedName>
        <fullName evidence="5">Cell division FtsK/SpoIIIE family protein</fullName>
    </submittedName>
</protein>
<evidence type="ECO:0000313" key="6">
    <source>
        <dbReference type="Proteomes" id="UP000019249"/>
    </source>
</evidence>
<feature type="domain" description="FtsK" evidence="4">
    <location>
        <begin position="148"/>
        <end position="332"/>
    </location>
</feature>
<keyword evidence="6" id="KW-1185">Reference proteome</keyword>
<evidence type="ECO:0000256" key="3">
    <source>
        <dbReference type="PROSITE-ProRule" id="PRU00289"/>
    </source>
</evidence>
<dbReference type="CDD" id="cd01127">
    <property type="entry name" value="TrwB_TraG_TraD_VirD4"/>
    <property type="match status" value="1"/>
</dbReference>
<dbReference type="EMBL" id="AODF01000007">
    <property type="protein sequence ID" value="EUJ33133.1"/>
    <property type="molecule type" value="Genomic_DNA"/>
</dbReference>
<dbReference type="InterPro" id="IPR027417">
    <property type="entry name" value="P-loop_NTPase"/>
</dbReference>
<reference evidence="5 6" key="1">
    <citation type="journal article" date="2014" name="Int. J. Syst. Evol. Microbiol.">
        <title>Listeria floridensis sp. nov., Listeria aquatica sp. nov., Listeria cornellensis sp. nov., Listeria riparia sp. nov. and Listeria grandensis sp. nov., from agricultural and natural environments.</title>
        <authorList>
            <person name="den Bakker H.C."/>
            <person name="Warchocki S."/>
            <person name="Wright E.M."/>
            <person name="Allred A.F."/>
            <person name="Ahlstrom C."/>
            <person name="Manuel C.S."/>
            <person name="Stasiewicz M.J."/>
            <person name="Burrell A."/>
            <person name="Roof S."/>
            <person name="Strawn L."/>
            <person name="Fortes E.D."/>
            <person name="Nightingale K.K."/>
            <person name="Kephart D."/>
            <person name="Wiedmann M."/>
        </authorList>
    </citation>
    <scope>NUCLEOTIDE SEQUENCE [LARGE SCALE GENOMIC DNA]</scope>
    <source>
        <strain evidence="5 6">FSL S10-1187</strain>
    </source>
</reference>
<dbReference type="PANTHER" id="PTHR22683">
    <property type="entry name" value="SPORULATION PROTEIN RELATED"/>
    <property type="match status" value="1"/>
</dbReference>
<evidence type="ECO:0000256" key="2">
    <source>
        <dbReference type="ARBA" id="ARBA00022840"/>
    </source>
</evidence>
<dbReference type="GO" id="GO:0051301">
    <property type="term" value="P:cell division"/>
    <property type="evidence" value="ECO:0007669"/>
    <property type="project" value="UniProtKB-KW"/>
</dbReference>
<evidence type="ECO:0000259" key="4">
    <source>
        <dbReference type="PROSITE" id="PS50901"/>
    </source>
</evidence>
<dbReference type="InterPro" id="IPR002543">
    <property type="entry name" value="FtsK_dom"/>
</dbReference>
<gene>
    <name evidence="5" type="ORF">MFLO_04300</name>
</gene>
<keyword evidence="1 3" id="KW-0547">Nucleotide-binding</keyword>
<keyword evidence="2 3" id="KW-0067">ATP-binding</keyword>
<dbReference type="Pfam" id="PF01580">
    <property type="entry name" value="FtsK_SpoIIIE"/>
    <property type="match status" value="1"/>
</dbReference>
<dbReference type="Proteomes" id="UP000019249">
    <property type="component" value="Unassembled WGS sequence"/>
</dbReference>
<dbReference type="SUPFAM" id="SSF52540">
    <property type="entry name" value="P-loop containing nucleoside triphosphate hydrolases"/>
    <property type="match status" value="1"/>
</dbReference>
<comment type="caution">
    <text evidence="5">The sequence shown here is derived from an EMBL/GenBank/DDBJ whole genome shotgun (WGS) entry which is preliminary data.</text>
</comment>
<feature type="binding site" evidence="3">
    <location>
        <begin position="165"/>
        <end position="172"/>
    </location>
    <ligand>
        <name>ATP</name>
        <dbReference type="ChEBI" id="CHEBI:30616"/>
    </ligand>
</feature>
<dbReference type="Gene3D" id="3.40.50.300">
    <property type="entry name" value="P-loop containing nucleotide triphosphate hydrolases"/>
    <property type="match status" value="1"/>
</dbReference>
<evidence type="ECO:0000256" key="1">
    <source>
        <dbReference type="ARBA" id="ARBA00022741"/>
    </source>
</evidence>
<dbReference type="InterPro" id="IPR050206">
    <property type="entry name" value="FtsK/SpoIIIE/SftA"/>
</dbReference>
<dbReference type="PANTHER" id="PTHR22683:SF47">
    <property type="entry name" value="FTSK DOMAIN-CONTAINING PROTEIN YDCQ"/>
    <property type="match status" value="1"/>
</dbReference>
<name>A0ABN0RGV9_9LIST</name>
<keyword evidence="5" id="KW-0131">Cell cycle</keyword>
<accession>A0ABN0RGV9</accession>
<proteinExistence type="predicted"/>
<keyword evidence="5" id="KW-0132">Cell division</keyword>
<sequence length="384" mass="45233">MLLFSLKVIFYERYTVLRLRQTLARFIIDRGWYQMETVSKEKENWLSMFQFDNHNTTKTVSKEKNQYFPRVYFQLKNDYLYVRFPLDGMKFQDQFLDVAKTLELSFFSELVKQEMEEGYVCYQFIYAISRDRIMIQDVLSQNGRINLMKRVEWNFDKLPHMLISGGTGAGKSYVILSLILGLIRGESEKEDLKIIDPKNADLADLEGIFPYVSSKKGGILKAIREFKEEMLQRSEDMKQLPTYETGHNYRHFGLRPQFLIFDEFVAFMEMLEYSEQSKVMSDMKQIIMLGRQAGFFIILGLQRPDAKYLADGIRDQFHFRLALGRNSETGYSMMFGDTNKKFMQKEIMGFGYVDAGKGVISEFYSPFVPSDFDFMDEFKKISKE</sequence>
<dbReference type="PROSITE" id="PS50901">
    <property type="entry name" value="FTSK"/>
    <property type="match status" value="1"/>
</dbReference>
<evidence type="ECO:0000313" key="5">
    <source>
        <dbReference type="EMBL" id="EUJ33133.1"/>
    </source>
</evidence>
<organism evidence="5 6">
    <name type="scientific">Listeria floridensis FSL S10-1187</name>
    <dbReference type="NCBI Taxonomy" id="1265817"/>
    <lineage>
        <taxon>Bacteria</taxon>
        <taxon>Bacillati</taxon>
        <taxon>Bacillota</taxon>
        <taxon>Bacilli</taxon>
        <taxon>Bacillales</taxon>
        <taxon>Listeriaceae</taxon>
        <taxon>Listeria</taxon>
    </lineage>
</organism>